<gene>
    <name evidence="3" type="ORF">GCM10010123_44900</name>
</gene>
<evidence type="ECO:0000313" key="4">
    <source>
        <dbReference type="Proteomes" id="UP000649739"/>
    </source>
</evidence>
<dbReference type="AlphaFoldDB" id="A0A8J3BKA2"/>
<sequence length="364" mass="37425">MGTCDRCVPAEPGGTFCAACGAFLGWSDPDPPAPAAPATPATLAKPAAPAESPVDPAAPPAEPLTPAPTAPPGATPTPGPGAGAGPGAVAVGAVQPAPARPRPLPVRALPTAPDAAAGITCPACAAGNPPARRLCRRCGQPLVATAPAAAPRPSRWQRFLAALRRALAWLLRRERGWWPRAQRLIAVLLAVLLLVAIGAAAARAGQWVVDAVRDRTTAPKPVRPIAATAGSAAPGHPAALVVDGLSDRYWAPRAAGDGRGQHVDLAFARPFRLVAVVIHTGASPRADEYLRHARPAELDLAARHPDGRWTTRRISLADAAGPQTFHPVIADVAAVKLTIVASYGVQPGRRPALAEVEFFARPPR</sequence>
<evidence type="ECO:0000256" key="2">
    <source>
        <dbReference type="SAM" id="Phobius"/>
    </source>
</evidence>
<keyword evidence="2" id="KW-0812">Transmembrane</keyword>
<dbReference type="Proteomes" id="UP000649739">
    <property type="component" value="Unassembled WGS sequence"/>
</dbReference>
<name>A0A8J3BKA2_9ACTN</name>
<evidence type="ECO:0008006" key="5">
    <source>
        <dbReference type="Google" id="ProtNLM"/>
    </source>
</evidence>
<keyword evidence="4" id="KW-1185">Reference proteome</keyword>
<organism evidence="3 4">
    <name type="scientific">Pilimelia anulata</name>
    <dbReference type="NCBI Taxonomy" id="53371"/>
    <lineage>
        <taxon>Bacteria</taxon>
        <taxon>Bacillati</taxon>
        <taxon>Actinomycetota</taxon>
        <taxon>Actinomycetes</taxon>
        <taxon>Micromonosporales</taxon>
        <taxon>Micromonosporaceae</taxon>
        <taxon>Pilimelia</taxon>
    </lineage>
</organism>
<dbReference type="InterPro" id="IPR008979">
    <property type="entry name" value="Galactose-bd-like_sf"/>
</dbReference>
<dbReference type="Gene3D" id="2.60.120.260">
    <property type="entry name" value="Galactose-binding domain-like"/>
    <property type="match status" value="1"/>
</dbReference>
<protein>
    <recommendedName>
        <fullName evidence="5">F5/8 type C domain-containing protein</fullName>
    </recommendedName>
</protein>
<dbReference type="EMBL" id="BMQB01000014">
    <property type="protein sequence ID" value="GGK10008.1"/>
    <property type="molecule type" value="Genomic_DNA"/>
</dbReference>
<feature type="compositionally biased region" description="Low complexity" evidence="1">
    <location>
        <begin position="38"/>
        <end position="50"/>
    </location>
</feature>
<dbReference type="NCBIfam" id="NF047619">
    <property type="entry name" value="NADase_discoid"/>
    <property type="match status" value="1"/>
</dbReference>
<evidence type="ECO:0000256" key="1">
    <source>
        <dbReference type="SAM" id="MobiDB-lite"/>
    </source>
</evidence>
<reference evidence="3" key="1">
    <citation type="journal article" date="2014" name="Int. J. Syst. Evol. Microbiol.">
        <title>Complete genome sequence of Corynebacterium casei LMG S-19264T (=DSM 44701T), isolated from a smear-ripened cheese.</title>
        <authorList>
            <consortium name="US DOE Joint Genome Institute (JGI-PGF)"/>
            <person name="Walter F."/>
            <person name="Albersmeier A."/>
            <person name="Kalinowski J."/>
            <person name="Ruckert C."/>
        </authorList>
    </citation>
    <scope>NUCLEOTIDE SEQUENCE</scope>
    <source>
        <strain evidence="3">JCM 3090</strain>
    </source>
</reference>
<dbReference type="RefSeq" id="WP_189172209.1">
    <property type="nucleotide sequence ID" value="NZ_BMQB01000014.1"/>
</dbReference>
<feature type="transmembrane region" description="Helical" evidence="2">
    <location>
        <begin position="181"/>
        <end position="202"/>
    </location>
</feature>
<feature type="region of interest" description="Disordered" evidence="1">
    <location>
        <begin position="31"/>
        <end position="89"/>
    </location>
</feature>
<proteinExistence type="predicted"/>
<comment type="caution">
    <text evidence="3">The sequence shown here is derived from an EMBL/GenBank/DDBJ whole genome shotgun (WGS) entry which is preliminary data.</text>
</comment>
<reference evidence="3" key="2">
    <citation type="submission" date="2020-09" db="EMBL/GenBank/DDBJ databases">
        <authorList>
            <person name="Sun Q."/>
            <person name="Ohkuma M."/>
        </authorList>
    </citation>
    <scope>NUCLEOTIDE SEQUENCE</scope>
    <source>
        <strain evidence="3">JCM 3090</strain>
    </source>
</reference>
<feature type="compositionally biased region" description="Pro residues" evidence="1">
    <location>
        <begin position="56"/>
        <end position="79"/>
    </location>
</feature>
<accession>A0A8J3BKA2</accession>
<keyword evidence="2" id="KW-0472">Membrane</keyword>
<keyword evidence="2" id="KW-1133">Transmembrane helix</keyword>
<evidence type="ECO:0000313" key="3">
    <source>
        <dbReference type="EMBL" id="GGK10008.1"/>
    </source>
</evidence>
<dbReference type="SUPFAM" id="SSF49785">
    <property type="entry name" value="Galactose-binding domain-like"/>
    <property type="match status" value="1"/>
</dbReference>
<dbReference type="InterPro" id="IPR057561">
    <property type="entry name" value="NADase_transloc"/>
</dbReference>